<accession>A0ABR4RZE5</accession>
<keyword evidence="2" id="KW-1185">Reference proteome</keyword>
<organism evidence="1 2">
    <name type="scientific">Vibrio metoecus</name>
    <dbReference type="NCBI Taxonomy" id="1481663"/>
    <lineage>
        <taxon>Bacteria</taxon>
        <taxon>Pseudomonadati</taxon>
        <taxon>Pseudomonadota</taxon>
        <taxon>Gammaproteobacteria</taxon>
        <taxon>Vibrionales</taxon>
        <taxon>Vibrionaceae</taxon>
        <taxon>Vibrio</taxon>
    </lineage>
</organism>
<dbReference type="InterPro" id="IPR038472">
    <property type="entry name" value="DndE_sf"/>
</dbReference>
<name>A0ABR4RZE5_VIBMT</name>
<dbReference type="NCBIfam" id="TIGR03184">
    <property type="entry name" value="DNA_S_dndE"/>
    <property type="match status" value="1"/>
</dbReference>
<protein>
    <submittedName>
        <fullName evidence="1">DNA sulfur modification protein DndE</fullName>
    </submittedName>
</protein>
<comment type="caution">
    <text evidence="1">The sequence shown here is derived from an EMBL/GenBank/DDBJ whole genome shotgun (WGS) entry which is preliminary data.</text>
</comment>
<gene>
    <name evidence="1" type="ORF">DP83_07145</name>
</gene>
<sequence>MSIEIVRLSEKAKGQLITVKKNTKIDNWNVLCRWALMLSLKEESIPPHEDIVTNSNVEMTWKVFGGEFSDIYLAMLKQRIHLDYDKVDEDELYYHFKLHLHRGVSYLSTTVKSLEDILSKVL</sequence>
<dbReference type="Gene3D" id="1.10.1220.160">
    <property type="entry name" value="DNA sulphur modification protein DndE"/>
    <property type="match status" value="1"/>
</dbReference>
<dbReference type="EMBL" id="JJMN01000045">
    <property type="protein sequence ID" value="KDO14591.1"/>
    <property type="molecule type" value="Genomic_DNA"/>
</dbReference>
<dbReference type="InterPro" id="IPR014969">
    <property type="entry name" value="DNA_S_DndE"/>
</dbReference>
<dbReference type="Proteomes" id="UP000027331">
    <property type="component" value="Unassembled WGS sequence"/>
</dbReference>
<proteinExistence type="predicted"/>
<reference evidence="1 2" key="1">
    <citation type="submission" date="2014-04" db="EMBL/GenBank/DDBJ databases">
        <title>Vibrio metecus sp. nov., a close relative of Vibrio cholerae isolated from coastal brackish ponds and clinical specimens.</title>
        <authorList>
            <person name="Kirchberger P.C."/>
            <person name="Turnsek M."/>
            <person name="Hunt D.E."/>
            <person name="Haley B.J."/>
            <person name="Colwell R."/>
            <person name="Polz M.F."/>
            <person name="Tarr C.L."/>
            <person name="Boucher Y."/>
        </authorList>
    </citation>
    <scope>NUCLEOTIDE SEQUENCE [LARGE SCALE GENOMIC DNA]</scope>
    <source>
        <strain evidence="2">PPCK-2014</strain>
    </source>
</reference>
<evidence type="ECO:0000313" key="2">
    <source>
        <dbReference type="Proteomes" id="UP000027331"/>
    </source>
</evidence>
<evidence type="ECO:0000313" key="1">
    <source>
        <dbReference type="EMBL" id="KDO14591.1"/>
    </source>
</evidence>
<dbReference type="Pfam" id="PF08870">
    <property type="entry name" value="DndE"/>
    <property type="match status" value="1"/>
</dbReference>